<gene>
    <name evidence="2" type="ORF">PPERSA_03370</name>
</gene>
<sequence>MRNLIFLAIIVSLLGIITQANSSQEDNNLNNLIDEELNYDEDFYEYDDDLEVGSIKDKIKAAKCMMHAGIELQNLIQLYHDIIHFKIIDGFKLIGPLLKQIIPIADNCSVFFCMGPSIKKCEQEENTTCSKYRLRAYPDCEEGYTNHGCCKCWPACPSGWKSFGRFCIKPKNYYRGVGYPLWDKKKCQKHHPQGCEQDGLLIYPKCDEGYHSHLFVWCSADCPKHYTHVGHSCMRPFKHYKRGHGYPMTVGTKCLESTKISENATCDQILEEFLMLQQRFDDRYESFIDASLDEEERYILLGTEFFILLTELETRYLFIHKNQCLTNDLIEIM</sequence>
<accession>A0A0V0R2G1</accession>
<protein>
    <recommendedName>
        <fullName evidence="4">Insulin-like growth factor binding protein, N-terminal</fullName>
    </recommendedName>
</protein>
<keyword evidence="3" id="KW-1185">Reference proteome</keyword>
<evidence type="ECO:0000313" key="2">
    <source>
        <dbReference type="EMBL" id="KRX08376.1"/>
    </source>
</evidence>
<evidence type="ECO:0000313" key="3">
    <source>
        <dbReference type="Proteomes" id="UP000054937"/>
    </source>
</evidence>
<keyword evidence="1" id="KW-0732">Signal</keyword>
<dbReference type="InParanoid" id="A0A0V0R2G1"/>
<proteinExistence type="predicted"/>
<name>A0A0V0R2G1_PSEPJ</name>
<feature type="chain" id="PRO_5006867660" description="Insulin-like growth factor binding protein, N-terminal" evidence="1">
    <location>
        <begin position="23"/>
        <end position="333"/>
    </location>
</feature>
<organism evidence="2 3">
    <name type="scientific">Pseudocohnilembus persalinus</name>
    <name type="common">Ciliate</name>
    <dbReference type="NCBI Taxonomy" id="266149"/>
    <lineage>
        <taxon>Eukaryota</taxon>
        <taxon>Sar</taxon>
        <taxon>Alveolata</taxon>
        <taxon>Ciliophora</taxon>
        <taxon>Intramacronucleata</taxon>
        <taxon>Oligohymenophorea</taxon>
        <taxon>Scuticociliatia</taxon>
        <taxon>Philasterida</taxon>
        <taxon>Pseudocohnilembidae</taxon>
        <taxon>Pseudocohnilembus</taxon>
    </lineage>
</organism>
<dbReference type="Proteomes" id="UP000054937">
    <property type="component" value="Unassembled WGS sequence"/>
</dbReference>
<dbReference type="OrthoDB" id="9984440at2759"/>
<reference evidence="2 3" key="1">
    <citation type="journal article" date="2015" name="Sci. Rep.">
        <title>Genome of the facultative scuticociliatosis pathogen Pseudocohnilembus persalinus provides insight into its virulence through horizontal gene transfer.</title>
        <authorList>
            <person name="Xiong J."/>
            <person name="Wang G."/>
            <person name="Cheng J."/>
            <person name="Tian M."/>
            <person name="Pan X."/>
            <person name="Warren A."/>
            <person name="Jiang C."/>
            <person name="Yuan D."/>
            <person name="Miao W."/>
        </authorList>
    </citation>
    <scope>NUCLEOTIDE SEQUENCE [LARGE SCALE GENOMIC DNA]</scope>
    <source>
        <strain evidence="2">36N120E</strain>
    </source>
</reference>
<evidence type="ECO:0008006" key="4">
    <source>
        <dbReference type="Google" id="ProtNLM"/>
    </source>
</evidence>
<evidence type="ECO:0000256" key="1">
    <source>
        <dbReference type="SAM" id="SignalP"/>
    </source>
</evidence>
<feature type="signal peptide" evidence="1">
    <location>
        <begin position="1"/>
        <end position="22"/>
    </location>
</feature>
<comment type="caution">
    <text evidence="2">The sequence shown here is derived from an EMBL/GenBank/DDBJ whole genome shotgun (WGS) entry which is preliminary data.</text>
</comment>
<dbReference type="EMBL" id="LDAU01000065">
    <property type="protein sequence ID" value="KRX08376.1"/>
    <property type="molecule type" value="Genomic_DNA"/>
</dbReference>
<dbReference type="AlphaFoldDB" id="A0A0V0R2G1"/>